<organism evidence="1 2">
    <name type="scientific">Phycomyces blakesleeanus (strain ATCC 8743b / DSM 1359 / FGSC 10004 / NBRC 33097 / NRRL 1555)</name>
    <dbReference type="NCBI Taxonomy" id="763407"/>
    <lineage>
        <taxon>Eukaryota</taxon>
        <taxon>Fungi</taxon>
        <taxon>Fungi incertae sedis</taxon>
        <taxon>Mucoromycota</taxon>
        <taxon>Mucoromycotina</taxon>
        <taxon>Mucoromycetes</taxon>
        <taxon>Mucorales</taxon>
        <taxon>Phycomycetaceae</taxon>
        <taxon>Phycomyces</taxon>
    </lineage>
</organism>
<evidence type="ECO:0000313" key="2">
    <source>
        <dbReference type="Proteomes" id="UP000077315"/>
    </source>
</evidence>
<dbReference type="RefSeq" id="XP_018297582.1">
    <property type="nucleotide sequence ID" value="XM_018440358.1"/>
</dbReference>
<sequence>MSNQNESNLIWRTPAERDAEDSLAILHRDMVAVMKDIADIKAKTLESPISAVLQSQHMAVAPAVAPVNMDMNVAGLSNMASEANSVYKTKAYRLLREQLWDPNFKSTSLATIQVNNDKPKWNTAVHFNQSTNTELTEILLALLERNLVGTGLRKSDVRDCVYTNFTSRKRAANKSEAKKKLTYKSYKAVIDDKMKRYCSGLIVEEAMSAGESDGGTLPPVSGRGLRFHRLGWRSDEYNHFIKLVDKKVAAELGSNSHQLLPHVFGETIKGPVPNAIASPFSQWALRDWS</sequence>
<dbReference type="VEuPathDB" id="FungiDB:PHYBLDRAFT_58590"/>
<dbReference type="Proteomes" id="UP000077315">
    <property type="component" value="Unassembled WGS sequence"/>
</dbReference>
<dbReference type="AlphaFoldDB" id="A0A162V2M8"/>
<dbReference type="GeneID" id="29001264"/>
<dbReference type="InParanoid" id="A0A162V2M8"/>
<name>A0A162V2M8_PHYB8</name>
<reference evidence="2" key="1">
    <citation type="submission" date="2015-06" db="EMBL/GenBank/DDBJ databases">
        <title>Expansion of signal transduction pathways in fungi by whole-genome duplication.</title>
        <authorList>
            <consortium name="DOE Joint Genome Institute"/>
            <person name="Corrochano L.M."/>
            <person name="Kuo A."/>
            <person name="Marcet-Houben M."/>
            <person name="Polaino S."/>
            <person name="Salamov A."/>
            <person name="Villalobos J.M."/>
            <person name="Alvarez M.I."/>
            <person name="Avalos J."/>
            <person name="Benito E.P."/>
            <person name="Benoit I."/>
            <person name="Burger G."/>
            <person name="Camino L.P."/>
            <person name="Canovas D."/>
            <person name="Cerda-Olmedo E."/>
            <person name="Cheng J.-F."/>
            <person name="Dominguez A."/>
            <person name="Elias M."/>
            <person name="Eslava A.P."/>
            <person name="Glaser F."/>
            <person name="Grimwood J."/>
            <person name="Gutierrez G."/>
            <person name="Heitman J."/>
            <person name="Henrissat B."/>
            <person name="Iturriaga E.A."/>
            <person name="Lang B.F."/>
            <person name="Lavin J.L."/>
            <person name="Lee S."/>
            <person name="Li W."/>
            <person name="Lindquist E."/>
            <person name="Lopez-Garcia S."/>
            <person name="Luque E.M."/>
            <person name="Marcos A.T."/>
            <person name="Martin J."/>
            <person name="McCluskey K."/>
            <person name="Medina H.R."/>
            <person name="Miralles-Duran A."/>
            <person name="Miyazaki A."/>
            <person name="Munoz-Torres E."/>
            <person name="Oguiza J.A."/>
            <person name="Ohm R."/>
            <person name="Olmedo M."/>
            <person name="Orejas M."/>
            <person name="Ortiz-Castellanos L."/>
            <person name="Pisabarro A.G."/>
            <person name="Rodriguez-Romero J."/>
            <person name="Ruiz-Herrera J."/>
            <person name="Ruiz-Vazquez R."/>
            <person name="Sanz C."/>
            <person name="Schackwitz W."/>
            <person name="Schmutz J."/>
            <person name="Shahriari M."/>
            <person name="Shelest E."/>
            <person name="Silva-Franco F."/>
            <person name="Soanes D."/>
            <person name="Syed K."/>
            <person name="Tagua V.G."/>
            <person name="Talbot N.J."/>
            <person name="Thon M."/>
            <person name="De vries R.P."/>
            <person name="Wiebenga A."/>
            <person name="Yadav J.S."/>
            <person name="Braun E.L."/>
            <person name="Baker S."/>
            <person name="Garre V."/>
            <person name="Horwitz B."/>
            <person name="Torres-Martinez S."/>
            <person name="Idnurm A."/>
            <person name="Herrera-Estrella A."/>
            <person name="Gabaldon T."/>
            <person name="Grigoriev I.V."/>
        </authorList>
    </citation>
    <scope>NUCLEOTIDE SEQUENCE [LARGE SCALE GENOMIC DNA]</scope>
    <source>
        <strain evidence="2">NRRL 1555(-)</strain>
    </source>
</reference>
<dbReference type="EMBL" id="KV440972">
    <property type="protein sequence ID" value="OAD79542.1"/>
    <property type="molecule type" value="Genomic_DNA"/>
</dbReference>
<protein>
    <submittedName>
        <fullName evidence="1">Uncharacterized protein</fullName>
    </submittedName>
</protein>
<gene>
    <name evidence="1" type="ORF">PHYBLDRAFT_58590</name>
</gene>
<proteinExistence type="predicted"/>
<evidence type="ECO:0000313" key="1">
    <source>
        <dbReference type="EMBL" id="OAD79542.1"/>
    </source>
</evidence>
<accession>A0A162V2M8</accession>
<keyword evidence="2" id="KW-1185">Reference proteome</keyword>